<gene>
    <name evidence="1" type="ORF">GCM10011400_71380</name>
</gene>
<organism evidence="1 2">
    <name type="scientific">Paraburkholderia caffeinilytica</name>
    <dbReference type="NCBI Taxonomy" id="1761016"/>
    <lineage>
        <taxon>Bacteria</taxon>
        <taxon>Pseudomonadati</taxon>
        <taxon>Pseudomonadota</taxon>
        <taxon>Betaproteobacteria</taxon>
        <taxon>Burkholderiales</taxon>
        <taxon>Burkholderiaceae</taxon>
        <taxon>Paraburkholderia</taxon>
    </lineage>
</organism>
<evidence type="ECO:0000313" key="1">
    <source>
        <dbReference type="EMBL" id="GGC72969.1"/>
    </source>
</evidence>
<dbReference type="EMBL" id="BMHL01000024">
    <property type="protein sequence ID" value="GGC72969.1"/>
    <property type="molecule type" value="Genomic_DNA"/>
</dbReference>
<comment type="caution">
    <text evidence="1">The sequence shown here is derived from an EMBL/GenBank/DDBJ whole genome shotgun (WGS) entry which is preliminary data.</text>
</comment>
<accession>A0ABQ1NDI6</accession>
<evidence type="ECO:0000313" key="2">
    <source>
        <dbReference type="Proteomes" id="UP000602004"/>
    </source>
</evidence>
<reference evidence="2" key="1">
    <citation type="journal article" date="2019" name="Int. J. Syst. Evol. Microbiol.">
        <title>The Global Catalogue of Microorganisms (GCM) 10K type strain sequencing project: providing services to taxonomists for standard genome sequencing and annotation.</title>
        <authorList>
            <consortium name="The Broad Institute Genomics Platform"/>
            <consortium name="The Broad Institute Genome Sequencing Center for Infectious Disease"/>
            <person name="Wu L."/>
            <person name="Ma J."/>
        </authorList>
    </citation>
    <scope>NUCLEOTIDE SEQUENCE [LARGE SCALE GENOMIC DNA]</scope>
    <source>
        <strain evidence="2">CGMCC 1.15103</strain>
    </source>
</reference>
<proteinExistence type="predicted"/>
<sequence>MLSFSVKFAIPGSRTSLPLWKTRPTGSKPLQACVDVLVQYPTAIGIPLEVNVSFAALGSAAFPA</sequence>
<dbReference type="Proteomes" id="UP000602004">
    <property type="component" value="Unassembled WGS sequence"/>
</dbReference>
<keyword evidence="2" id="KW-1185">Reference proteome</keyword>
<protein>
    <submittedName>
        <fullName evidence="1">Uncharacterized protein</fullName>
    </submittedName>
</protein>
<name>A0ABQ1NDI6_9BURK</name>